<dbReference type="PANTHER" id="PTHR43884">
    <property type="entry name" value="ACYL-COA DEHYDROGENASE"/>
    <property type="match status" value="1"/>
</dbReference>
<dbReference type="EMBL" id="JAXBCZ010000001">
    <property type="protein sequence ID" value="MEA1303740.1"/>
    <property type="molecule type" value="Genomic_DNA"/>
</dbReference>
<dbReference type="InterPro" id="IPR036250">
    <property type="entry name" value="AcylCo_DH-like_C"/>
</dbReference>
<evidence type="ECO:0000256" key="1">
    <source>
        <dbReference type="ARBA" id="ARBA00001974"/>
    </source>
</evidence>
<dbReference type="InterPro" id="IPR009075">
    <property type="entry name" value="AcylCo_DH/oxidase_C"/>
</dbReference>
<dbReference type="Gene3D" id="2.40.110.10">
    <property type="entry name" value="Butyryl-CoA Dehydrogenase, subunit A, domain 2"/>
    <property type="match status" value="1"/>
</dbReference>
<dbReference type="Gene3D" id="1.10.540.10">
    <property type="entry name" value="Acyl-CoA dehydrogenase/oxidase, N-terminal domain"/>
    <property type="match status" value="1"/>
</dbReference>
<reference evidence="9 10" key="1">
    <citation type="submission" date="2023-06" db="EMBL/GenBank/DDBJ databases">
        <title>Actinomyces orist ORNL 0101 HMT-893 genome.</title>
        <authorList>
            <person name="Johnston C.D."/>
            <person name="Chen T."/>
            <person name="Dewhirst F.E."/>
        </authorList>
    </citation>
    <scope>NUCLEOTIDE SEQUENCE [LARGE SCALE GENOMIC DNA]</scope>
    <source>
        <strain evidence="9 10">ORNL 0101</strain>
    </source>
</reference>
<keyword evidence="10" id="KW-1185">Reference proteome</keyword>
<proteinExistence type="inferred from homology"/>
<feature type="domain" description="Acyl-CoA dehydrogenase/oxidase C-terminal" evidence="6">
    <location>
        <begin position="225"/>
        <end position="373"/>
    </location>
</feature>
<dbReference type="InterPro" id="IPR013786">
    <property type="entry name" value="AcylCoA_DH/ox_N"/>
</dbReference>
<dbReference type="SUPFAM" id="SSF56645">
    <property type="entry name" value="Acyl-CoA dehydrogenase NM domain-like"/>
    <property type="match status" value="1"/>
</dbReference>
<dbReference type="AlphaFoldDB" id="A0AAW9KUN9"/>
<evidence type="ECO:0000256" key="4">
    <source>
        <dbReference type="ARBA" id="ARBA00022827"/>
    </source>
</evidence>
<keyword evidence="4 5" id="KW-0274">FAD</keyword>
<comment type="cofactor">
    <cofactor evidence="1 5">
        <name>FAD</name>
        <dbReference type="ChEBI" id="CHEBI:57692"/>
    </cofactor>
</comment>
<dbReference type="Pfam" id="PF00441">
    <property type="entry name" value="Acyl-CoA_dh_1"/>
    <property type="match status" value="1"/>
</dbReference>
<evidence type="ECO:0000259" key="8">
    <source>
        <dbReference type="Pfam" id="PF02771"/>
    </source>
</evidence>
<dbReference type="Pfam" id="PF02770">
    <property type="entry name" value="Acyl-CoA_dh_M"/>
    <property type="match status" value="1"/>
</dbReference>
<dbReference type="PANTHER" id="PTHR43884:SF12">
    <property type="entry name" value="ISOVALERYL-COA DEHYDROGENASE, MITOCHONDRIAL-RELATED"/>
    <property type="match status" value="1"/>
</dbReference>
<dbReference type="RefSeq" id="WP_322911414.1">
    <property type="nucleotide sequence ID" value="NZ_JAXBCZ010000001.1"/>
</dbReference>
<protein>
    <submittedName>
        <fullName evidence="9">Acyl-CoA dehydrogenase family protein</fullName>
    </submittedName>
</protein>
<comment type="caution">
    <text evidence="9">The sequence shown here is derived from an EMBL/GenBank/DDBJ whole genome shotgun (WGS) entry which is preliminary data.</text>
</comment>
<evidence type="ECO:0000259" key="7">
    <source>
        <dbReference type="Pfam" id="PF02770"/>
    </source>
</evidence>
<evidence type="ECO:0000313" key="10">
    <source>
        <dbReference type="Proteomes" id="UP001289581"/>
    </source>
</evidence>
<evidence type="ECO:0000259" key="6">
    <source>
        <dbReference type="Pfam" id="PF00441"/>
    </source>
</evidence>
<dbReference type="InterPro" id="IPR046373">
    <property type="entry name" value="Acyl-CoA_Oxase/DH_mid-dom_sf"/>
</dbReference>
<gene>
    <name evidence="9" type="ORF">QU665_01350</name>
</gene>
<evidence type="ECO:0000256" key="2">
    <source>
        <dbReference type="ARBA" id="ARBA00009347"/>
    </source>
</evidence>
<keyword evidence="5" id="KW-0560">Oxidoreductase</keyword>
<feature type="domain" description="Acyl-CoA oxidase/dehydrogenase middle" evidence="7">
    <location>
        <begin position="123"/>
        <end position="213"/>
    </location>
</feature>
<keyword evidence="3 5" id="KW-0285">Flavoprotein</keyword>
<sequence>MLHAKEDSEKTEVRDKWRAWVDERLLPQAASIDQHGITPRSLLAEIGSIGGFSVGLGEVEGEEFGSLRDMAIVHEEVGRGSAAVRSFLTVHCMLLQAVCRWGRLPVGDNRLHDLLKGKRLGGLAFSEMGIGSDLAAVKATASRTADGHYELRGIKRWVTGGQILDSALVLAIADGGPTVFLVDCHSTGVRREALSDVIGTRGSMMADIHFENVTVGDDGIIGGEGMGLAIATGILDYGRLSVAAGSVGIVQACLDCSVDYAWPCSKDGRQIGDFQLIQELVSKMSVAASAGRALVAEAALSKELGLSSTLLKTCIAKQFAATSAVQAANDAVQLHGAAGLTTRYPVERLLRDAKVMEIIEGSTQIQHGIIAEATRDALRQVRGVR</sequence>
<accession>A0AAW9KUN9</accession>
<evidence type="ECO:0000256" key="5">
    <source>
        <dbReference type="RuleBase" id="RU362125"/>
    </source>
</evidence>
<dbReference type="InterPro" id="IPR006091">
    <property type="entry name" value="Acyl-CoA_Oxase/DH_mid-dom"/>
</dbReference>
<dbReference type="Gene3D" id="1.20.140.10">
    <property type="entry name" value="Butyryl-CoA Dehydrogenase, subunit A, domain 3"/>
    <property type="match status" value="1"/>
</dbReference>
<organism evidence="9 10">
    <name type="scientific">Actinomyces oris</name>
    <dbReference type="NCBI Taxonomy" id="544580"/>
    <lineage>
        <taxon>Bacteria</taxon>
        <taxon>Bacillati</taxon>
        <taxon>Actinomycetota</taxon>
        <taxon>Actinomycetes</taxon>
        <taxon>Actinomycetales</taxon>
        <taxon>Actinomycetaceae</taxon>
        <taxon>Actinomyces</taxon>
    </lineage>
</organism>
<feature type="domain" description="Acyl-CoA dehydrogenase/oxidase N-terminal" evidence="8">
    <location>
        <begin position="9"/>
        <end position="103"/>
    </location>
</feature>
<dbReference type="SUPFAM" id="SSF47203">
    <property type="entry name" value="Acyl-CoA dehydrogenase C-terminal domain-like"/>
    <property type="match status" value="1"/>
</dbReference>
<dbReference type="GO" id="GO:0050660">
    <property type="term" value="F:flavin adenine dinucleotide binding"/>
    <property type="evidence" value="ECO:0007669"/>
    <property type="project" value="InterPro"/>
</dbReference>
<evidence type="ECO:0000313" key="9">
    <source>
        <dbReference type="EMBL" id="MEA1303740.1"/>
    </source>
</evidence>
<comment type="similarity">
    <text evidence="2 5">Belongs to the acyl-CoA dehydrogenase family.</text>
</comment>
<dbReference type="GO" id="GO:0003995">
    <property type="term" value="F:acyl-CoA dehydrogenase activity"/>
    <property type="evidence" value="ECO:0007669"/>
    <property type="project" value="TreeGrafter"/>
</dbReference>
<name>A0AAW9KUN9_9ACTO</name>
<dbReference type="Pfam" id="PF02771">
    <property type="entry name" value="Acyl-CoA_dh_N"/>
    <property type="match status" value="1"/>
</dbReference>
<dbReference type="InterPro" id="IPR037069">
    <property type="entry name" value="AcylCoA_DH/ox_N_sf"/>
</dbReference>
<dbReference type="Proteomes" id="UP001289581">
    <property type="component" value="Unassembled WGS sequence"/>
</dbReference>
<dbReference type="InterPro" id="IPR009100">
    <property type="entry name" value="AcylCoA_DH/oxidase_NM_dom_sf"/>
</dbReference>
<evidence type="ECO:0000256" key="3">
    <source>
        <dbReference type="ARBA" id="ARBA00022630"/>
    </source>
</evidence>